<feature type="coiled-coil region" evidence="1">
    <location>
        <begin position="28"/>
        <end position="69"/>
    </location>
</feature>
<evidence type="ECO:0000313" key="2">
    <source>
        <dbReference type="EMBL" id="KAK7058484.1"/>
    </source>
</evidence>
<sequence>MPPSQHGPRSVDIIQALRSNFLPPRLELSQMQALESAERLELEQLEETITSVQDTLKELENRRDTLRQASQLRKSWLAPIRRLPVEVLKEIFTHVCESGLQDDGKFKYFLDISSQAEDEYCDSCGSIDLCRHRESPIPGKITVATPILLSHVCAHWRSVTISTPSLWASLRLDVDCIDEEHADLVDLYLQRSAQYPLKIALVEGDDGGYDFGETGTEVLCSVVKELYRCREFHYDSDKYNMIRLIDKASQPKALPLLTSFSDRLGDVDPRYGRWLPDSFPKNLRNLTIRGEREYTPFLKTLPQLPNLVSLNLDNFSPWDDQRRLPPPPATPHPIHTRNLTITRVSILSSLDLLFSSVSLPFLSSLTIENSIYIEGTSNLGALRALIQRSGCSLKELTLHIGSYSSSDLISLLELQPGLVGLKLGVAVPLADLFSGVFCSQSSLLPCIQRLEVHGRVEPSYKRFTETVASALDMVELRERKGEFVPNISLTFDKGYDGKPKGHCLPADLAKRAKELTERGVECRIVFPLELRIGNWLKGNAENSNS</sequence>
<dbReference type="AlphaFoldDB" id="A0AAW0E2S9"/>
<evidence type="ECO:0000256" key="1">
    <source>
        <dbReference type="SAM" id="Coils"/>
    </source>
</evidence>
<protein>
    <recommendedName>
        <fullName evidence="4">F-box domain-containing protein</fullName>
    </recommendedName>
</protein>
<keyword evidence="1" id="KW-0175">Coiled coil</keyword>
<comment type="caution">
    <text evidence="2">The sequence shown here is derived from an EMBL/GenBank/DDBJ whole genome shotgun (WGS) entry which is preliminary data.</text>
</comment>
<organism evidence="2 3">
    <name type="scientific">Paramarasmius palmivorus</name>
    <dbReference type="NCBI Taxonomy" id="297713"/>
    <lineage>
        <taxon>Eukaryota</taxon>
        <taxon>Fungi</taxon>
        <taxon>Dikarya</taxon>
        <taxon>Basidiomycota</taxon>
        <taxon>Agaricomycotina</taxon>
        <taxon>Agaricomycetes</taxon>
        <taxon>Agaricomycetidae</taxon>
        <taxon>Agaricales</taxon>
        <taxon>Marasmiineae</taxon>
        <taxon>Marasmiaceae</taxon>
        <taxon>Paramarasmius</taxon>
    </lineage>
</organism>
<dbReference type="Proteomes" id="UP001383192">
    <property type="component" value="Unassembled WGS sequence"/>
</dbReference>
<evidence type="ECO:0008006" key="4">
    <source>
        <dbReference type="Google" id="ProtNLM"/>
    </source>
</evidence>
<proteinExistence type="predicted"/>
<dbReference type="SUPFAM" id="SSF52047">
    <property type="entry name" value="RNI-like"/>
    <property type="match status" value="1"/>
</dbReference>
<evidence type="ECO:0000313" key="3">
    <source>
        <dbReference type="Proteomes" id="UP001383192"/>
    </source>
</evidence>
<name>A0AAW0E2S9_9AGAR</name>
<keyword evidence="3" id="KW-1185">Reference proteome</keyword>
<dbReference type="EMBL" id="JAYKXP010000005">
    <property type="protein sequence ID" value="KAK7058484.1"/>
    <property type="molecule type" value="Genomic_DNA"/>
</dbReference>
<accession>A0AAW0E2S9</accession>
<reference evidence="2 3" key="1">
    <citation type="submission" date="2024-01" db="EMBL/GenBank/DDBJ databases">
        <title>A draft genome for a cacao thread blight-causing isolate of Paramarasmius palmivorus.</title>
        <authorList>
            <person name="Baruah I.K."/>
            <person name="Bukari Y."/>
            <person name="Amoako-Attah I."/>
            <person name="Meinhardt L.W."/>
            <person name="Bailey B.A."/>
            <person name="Cohen S.P."/>
        </authorList>
    </citation>
    <scope>NUCLEOTIDE SEQUENCE [LARGE SCALE GENOMIC DNA]</scope>
    <source>
        <strain evidence="2 3">GH-12</strain>
    </source>
</reference>
<gene>
    <name evidence="2" type="ORF">VNI00_002118</name>
</gene>
<dbReference type="Gene3D" id="1.20.1280.50">
    <property type="match status" value="1"/>
</dbReference>